<dbReference type="AlphaFoldDB" id="A0A8T2UXT9"/>
<name>A0A8T2UXT9_CERRI</name>
<dbReference type="InterPro" id="IPR029033">
    <property type="entry name" value="His_PPase_superfam"/>
</dbReference>
<proteinExistence type="predicted"/>
<dbReference type="Pfam" id="PF00300">
    <property type="entry name" value="His_Phos_1"/>
    <property type="match status" value="2"/>
</dbReference>
<dbReference type="PANTHER" id="PTHR47927:SF2">
    <property type="entry name" value="PHOSPHOGLYCERATE MUTASE FAMILY PROTEIN"/>
    <property type="match status" value="1"/>
</dbReference>
<dbReference type="OMA" id="SHEMAIK"/>
<evidence type="ECO:0000313" key="3">
    <source>
        <dbReference type="Proteomes" id="UP000825935"/>
    </source>
</evidence>
<accession>A0A8T2UXT9</accession>
<keyword evidence="3" id="KW-1185">Reference proteome</keyword>
<evidence type="ECO:0000256" key="1">
    <source>
        <dbReference type="SAM" id="MobiDB-lite"/>
    </source>
</evidence>
<dbReference type="OrthoDB" id="354304at2759"/>
<dbReference type="PANTHER" id="PTHR47927">
    <property type="entry name" value="PUTATIVE-RELATED"/>
    <property type="match status" value="1"/>
</dbReference>
<feature type="region of interest" description="Disordered" evidence="1">
    <location>
        <begin position="1"/>
        <end position="83"/>
    </location>
</feature>
<evidence type="ECO:0000313" key="2">
    <source>
        <dbReference type="EMBL" id="KAH7438385.1"/>
    </source>
</evidence>
<dbReference type="SMART" id="SM00855">
    <property type="entry name" value="PGAM"/>
    <property type="match status" value="1"/>
</dbReference>
<organism evidence="2 3">
    <name type="scientific">Ceratopteris richardii</name>
    <name type="common">Triangle waterfern</name>
    <dbReference type="NCBI Taxonomy" id="49495"/>
    <lineage>
        <taxon>Eukaryota</taxon>
        <taxon>Viridiplantae</taxon>
        <taxon>Streptophyta</taxon>
        <taxon>Embryophyta</taxon>
        <taxon>Tracheophyta</taxon>
        <taxon>Polypodiopsida</taxon>
        <taxon>Polypodiidae</taxon>
        <taxon>Polypodiales</taxon>
        <taxon>Pteridineae</taxon>
        <taxon>Pteridaceae</taxon>
        <taxon>Parkerioideae</taxon>
        <taxon>Ceratopteris</taxon>
    </lineage>
</organism>
<reference evidence="2" key="1">
    <citation type="submission" date="2021-08" db="EMBL/GenBank/DDBJ databases">
        <title>WGS assembly of Ceratopteris richardii.</title>
        <authorList>
            <person name="Marchant D.B."/>
            <person name="Chen G."/>
            <person name="Jenkins J."/>
            <person name="Shu S."/>
            <person name="Leebens-Mack J."/>
            <person name="Grimwood J."/>
            <person name="Schmutz J."/>
            <person name="Soltis P."/>
            <person name="Soltis D."/>
            <person name="Chen Z.-H."/>
        </authorList>
    </citation>
    <scope>NUCLEOTIDE SEQUENCE</scope>
    <source>
        <strain evidence="2">Whitten #5841</strain>
        <tissue evidence="2">Leaf</tissue>
    </source>
</reference>
<dbReference type="CDD" id="cd07067">
    <property type="entry name" value="HP_PGM_like"/>
    <property type="match status" value="1"/>
</dbReference>
<dbReference type="Proteomes" id="UP000825935">
    <property type="component" value="Chromosome 4"/>
</dbReference>
<comment type="caution">
    <text evidence="2">The sequence shown here is derived from an EMBL/GenBank/DDBJ whole genome shotgun (WGS) entry which is preliminary data.</text>
</comment>
<dbReference type="InterPro" id="IPR013078">
    <property type="entry name" value="His_Pase_superF_clade-1"/>
</dbReference>
<gene>
    <name evidence="2" type="ORF">KP509_04G012700</name>
</gene>
<sequence length="412" mass="45978">MGLTPSRQSAVGDVRHEREAHNIREDANFRISTNSSSSSDDSRDDEKKKRRKEKHSRRDSDISDFDELQRGSHVPLPKISPITASHISEGSSRVWDPQRATLFQGPDRARRGASNVSNIARPTGTIVVDEVCTYIYVVRCAESSIRDDVIRGRCSSAILTPQGQRQAQALGISILSRRLHFDSVISSPIERCKQTALSTCREINFSLDRIEFADALMELSYGVWEGLRKVDVYSGDVPSLMVNLNQDFYAPGGESQRQVEFRVMDFLNHIVLARLSSDIDLQKDTRLYYATHHAEGSTKGLHAPTSPYGGLGRDKSRMSSVAQTSLGQRVRSSVHADQKLGPSSTQLLQTHYVALFSHEMAIKCLLRGIMGFAPNVVDQLSIDPTSVTLLRHSNLYGWKIMQVNDVSHLRSV</sequence>
<dbReference type="Gene3D" id="3.40.50.1240">
    <property type="entry name" value="Phosphoglycerate mutase-like"/>
    <property type="match status" value="2"/>
</dbReference>
<dbReference type="SUPFAM" id="SSF53254">
    <property type="entry name" value="Phosphoglycerate mutase-like"/>
    <property type="match status" value="1"/>
</dbReference>
<protein>
    <submittedName>
        <fullName evidence="2">Uncharacterized protein</fullName>
    </submittedName>
</protein>
<dbReference type="EMBL" id="CM035409">
    <property type="protein sequence ID" value="KAH7438385.1"/>
    <property type="molecule type" value="Genomic_DNA"/>
</dbReference>
<feature type="compositionally biased region" description="Basic and acidic residues" evidence="1">
    <location>
        <begin position="13"/>
        <end position="28"/>
    </location>
</feature>